<dbReference type="InterPro" id="IPR036390">
    <property type="entry name" value="WH_DNA-bd_sf"/>
</dbReference>
<name>A0A0E9N192_9BACT</name>
<evidence type="ECO:0000256" key="2">
    <source>
        <dbReference type="ARBA" id="ARBA00023125"/>
    </source>
</evidence>
<keyword evidence="6" id="KW-1185">Reference proteome</keyword>
<dbReference type="Gene3D" id="1.10.10.10">
    <property type="entry name" value="Winged helix-like DNA-binding domain superfamily/Winged helix DNA-binding domain"/>
    <property type="match status" value="1"/>
</dbReference>
<evidence type="ECO:0000256" key="3">
    <source>
        <dbReference type="ARBA" id="ARBA00023163"/>
    </source>
</evidence>
<dbReference type="Pfam" id="PF01638">
    <property type="entry name" value="HxlR"/>
    <property type="match status" value="1"/>
</dbReference>
<dbReference type="GO" id="GO:0003677">
    <property type="term" value="F:DNA binding"/>
    <property type="evidence" value="ECO:0007669"/>
    <property type="project" value="UniProtKB-KW"/>
</dbReference>
<organism evidence="5 6">
    <name type="scientific">Flavihumibacter petaseus NBRC 106054</name>
    <dbReference type="NCBI Taxonomy" id="1220578"/>
    <lineage>
        <taxon>Bacteria</taxon>
        <taxon>Pseudomonadati</taxon>
        <taxon>Bacteroidota</taxon>
        <taxon>Chitinophagia</taxon>
        <taxon>Chitinophagales</taxon>
        <taxon>Chitinophagaceae</taxon>
        <taxon>Flavihumibacter</taxon>
    </lineage>
</organism>
<dbReference type="STRING" id="1220578.FPE01S_02_02240"/>
<comment type="caution">
    <text evidence="5">The sequence shown here is derived from an EMBL/GenBank/DDBJ whole genome shotgun (WGS) entry which is preliminary data.</text>
</comment>
<keyword evidence="1" id="KW-0805">Transcription regulation</keyword>
<reference evidence="5 6" key="1">
    <citation type="submission" date="2015-04" db="EMBL/GenBank/DDBJ databases">
        <title>Whole genome shotgun sequence of Flavihumibacter petaseus NBRC 106054.</title>
        <authorList>
            <person name="Miyazawa S."/>
            <person name="Hosoyama A."/>
            <person name="Hashimoto M."/>
            <person name="Noguchi M."/>
            <person name="Tsuchikane K."/>
            <person name="Ohji S."/>
            <person name="Yamazoe A."/>
            <person name="Ichikawa N."/>
            <person name="Kimura A."/>
            <person name="Fujita N."/>
        </authorList>
    </citation>
    <scope>NUCLEOTIDE SEQUENCE [LARGE SCALE GENOMIC DNA]</scope>
    <source>
        <strain evidence="5 6">NBRC 106054</strain>
    </source>
</reference>
<dbReference type="Proteomes" id="UP000033121">
    <property type="component" value="Unassembled WGS sequence"/>
</dbReference>
<evidence type="ECO:0000256" key="1">
    <source>
        <dbReference type="ARBA" id="ARBA00023015"/>
    </source>
</evidence>
<dbReference type="AlphaFoldDB" id="A0A0E9N192"/>
<gene>
    <name evidence="5" type="ORF">FPE01S_02_02240</name>
</gene>
<feature type="domain" description="HTH hxlR-type" evidence="4">
    <location>
        <begin position="13"/>
        <end position="103"/>
    </location>
</feature>
<dbReference type="OrthoDB" id="8231503at2"/>
<dbReference type="PANTHER" id="PTHR33204">
    <property type="entry name" value="TRANSCRIPTIONAL REGULATOR, MARR FAMILY"/>
    <property type="match status" value="1"/>
</dbReference>
<keyword evidence="3" id="KW-0804">Transcription</keyword>
<dbReference type="SUPFAM" id="SSF46785">
    <property type="entry name" value="Winged helix' DNA-binding domain"/>
    <property type="match status" value="1"/>
</dbReference>
<proteinExistence type="predicted"/>
<evidence type="ECO:0000259" key="4">
    <source>
        <dbReference type="PROSITE" id="PS51118"/>
    </source>
</evidence>
<evidence type="ECO:0000313" key="6">
    <source>
        <dbReference type="Proteomes" id="UP000033121"/>
    </source>
</evidence>
<dbReference type="PROSITE" id="PS51118">
    <property type="entry name" value="HTH_HXLR"/>
    <property type="match status" value="1"/>
</dbReference>
<dbReference type="InterPro" id="IPR002577">
    <property type="entry name" value="HTH_HxlR"/>
</dbReference>
<sequence length="103" mass="11633">MTTPNNTDAGETCPAQQALKLLSGKWKPQILRLAEKAPLRFNSLLRQLEGTNKQALSVALREMESAELLQKTVIQQKPLHIEYHLTEKGMAMIPVLRQLEKLT</sequence>
<accession>A0A0E9N192</accession>
<protein>
    <submittedName>
        <fullName evidence="5">Putative HxlR family transcriptional regulator</fullName>
    </submittedName>
</protein>
<dbReference type="InterPro" id="IPR036388">
    <property type="entry name" value="WH-like_DNA-bd_sf"/>
</dbReference>
<dbReference type="RefSeq" id="WP_046369051.1">
    <property type="nucleotide sequence ID" value="NZ_BBWV01000002.1"/>
</dbReference>
<evidence type="ECO:0000313" key="5">
    <source>
        <dbReference type="EMBL" id="GAO43120.1"/>
    </source>
</evidence>
<dbReference type="EMBL" id="BBWV01000002">
    <property type="protein sequence ID" value="GAO43120.1"/>
    <property type="molecule type" value="Genomic_DNA"/>
</dbReference>
<keyword evidence="2" id="KW-0238">DNA-binding</keyword>